<protein>
    <submittedName>
        <fullName evidence="2">Uncharacterized protein</fullName>
    </submittedName>
</protein>
<keyword evidence="1" id="KW-0472">Membrane</keyword>
<comment type="caution">
    <text evidence="2">The sequence shown here is derived from an EMBL/GenBank/DDBJ whole genome shotgun (WGS) entry which is preliminary data.</text>
</comment>
<name>A0A6A4LUX6_9ERIC</name>
<gene>
    <name evidence="2" type="ORF">C3L33_06273</name>
</gene>
<keyword evidence="3" id="KW-1185">Reference proteome</keyword>
<evidence type="ECO:0000256" key="1">
    <source>
        <dbReference type="SAM" id="Phobius"/>
    </source>
</evidence>
<dbReference type="Pfam" id="PF05212">
    <property type="entry name" value="DUF707"/>
    <property type="match status" value="2"/>
</dbReference>
<feature type="non-terminal residue" evidence="2">
    <location>
        <position position="1"/>
    </location>
</feature>
<keyword evidence="1" id="KW-0812">Transmembrane</keyword>
<feature type="transmembrane region" description="Helical" evidence="1">
    <location>
        <begin position="305"/>
        <end position="323"/>
    </location>
</feature>
<dbReference type="InterPro" id="IPR007877">
    <property type="entry name" value="DUF707"/>
</dbReference>
<organism evidence="2 3">
    <name type="scientific">Rhododendron williamsianum</name>
    <dbReference type="NCBI Taxonomy" id="262921"/>
    <lineage>
        <taxon>Eukaryota</taxon>
        <taxon>Viridiplantae</taxon>
        <taxon>Streptophyta</taxon>
        <taxon>Embryophyta</taxon>
        <taxon>Tracheophyta</taxon>
        <taxon>Spermatophyta</taxon>
        <taxon>Magnoliopsida</taxon>
        <taxon>eudicotyledons</taxon>
        <taxon>Gunneridae</taxon>
        <taxon>Pentapetalae</taxon>
        <taxon>asterids</taxon>
        <taxon>Ericales</taxon>
        <taxon>Ericaceae</taxon>
        <taxon>Ericoideae</taxon>
        <taxon>Rhodoreae</taxon>
        <taxon>Rhododendron</taxon>
    </lineage>
</organism>
<evidence type="ECO:0000313" key="2">
    <source>
        <dbReference type="EMBL" id="KAE9461810.1"/>
    </source>
</evidence>
<dbReference type="PANTHER" id="PTHR31210">
    <property type="entry name" value="OS06G0731900 PROTEIN"/>
    <property type="match status" value="1"/>
</dbReference>
<evidence type="ECO:0000313" key="3">
    <source>
        <dbReference type="Proteomes" id="UP000428333"/>
    </source>
</evidence>
<dbReference type="PANTHER" id="PTHR31210:SF47">
    <property type="entry name" value="OS07G0564800 PROTEIN"/>
    <property type="match status" value="1"/>
</dbReference>
<feature type="transmembrane region" description="Helical" evidence="1">
    <location>
        <begin position="259"/>
        <end position="285"/>
    </location>
</feature>
<reference evidence="2 3" key="1">
    <citation type="journal article" date="2019" name="Genome Biol. Evol.">
        <title>The Rhododendron genome and chromosomal organization provide insight into shared whole-genome duplications across the heath family (Ericaceae).</title>
        <authorList>
            <person name="Soza V.L."/>
            <person name="Lindsley D."/>
            <person name="Waalkes A."/>
            <person name="Ramage E."/>
            <person name="Patwardhan R.P."/>
            <person name="Burton J.N."/>
            <person name="Adey A."/>
            <person name="Kumar A."/>
            <person name="Qiu R."/>
            <person name="Shendure J."/>
            <person name="Hall B."/>
        </authorList>
    </citation>
    <scope>NUCLEOTIDE SEQUENCE [LARGE SCALE GENOMIC DNA]</scope>
    <source>
        <strain evidence="2">RSF 1966-606</strain>
    </source>
</reference>
<keyword evidence="1" id="KW-1133">Transmembrane helix</keyword>
<dbReference type="OrthoDB" id="9985979at2759"/>
<dbReference type="AlphaFoldDB" id="A0A6A4LUX6"/>
<dbReference type="Proteomes" id="UP000428333">
    <property type="component" value="Linkage Group LG04"/>
</dbReference>
<accession>A0A6A4LUX6</accession>
<sequence>MGVQGTCGIKMKRLQFLGIICTVTLFTVYTTTNYQFLQTKTTGVSFNSLDGLPRGIIQATSDLELKPLWSTSDSKSKVNVPKSHNLLAIPAGIKQKTNVDAIVQKVYRPIDAWHSRAIVDRFTIMLLHYDANVDGWLDLEWSKKAIHIVAANQTKWWFAKRFLHPDVVSIYDYIFLWDEDLGVENFHPGRYLKIVKSERLEISQPALNPNSTGIHHKITVRRKGKKFHTFLLLCTEESWMVKVTPIVQRTICGRNGSSIFEICLALCLASYTGGFVSDLVLGWGMDMKLGTVHSLSFLEYSAVQNSNALLAGLLHFFVIFWLFQGGRIENIGVVDSEYVLHQGIKSLGGAAAETPSNPETSTKKPAVDVRTEVRRESTLELKKFRERWDQAVKEDRNWVDPFRRKRRTDEADCSPTSFIFGIESGSDSLTAQSFV</sequence>
<proteinExistence type="predicted"/>
<dbReference type="EMBL" id="QEFC01000937">
    <property type="protein sequence ID" value="KAE9461810.1"/>
    <property type="molecule type" value="Genomic_DNA"/>
</dbReference>